<dbReference type="GO" id="GO:0031261">
    <property type="term" value="C:DNA replication preinitiation complex"/>
    <property type="evidence" value="ECO:0007669"/>
    <property type="project" value="TreeGrafter"/>
</dbReference>
<dbReference type="PANTHER" id="PTHR10507">
    <property type="entry name" value="CDC45-RELATED PROTEIN"/>
    <property type="match status" value="1"/>
</dbReference>
<accession>A0A7R8ZJD3</accession>
<dbReference type="InterPro" id="IPR003874">
    <property type="entry name" value="CDC45"/>
</dbReference>
<dbReference type="GO" id="GO:0006270">
    <property type="term" value="P:DNA replication initiation"/>
    <property type="evidence" value="ECO:0007669"/>
    <property type="project" value="InterPro"/>
</dbReference>
<evidence type="ECO:0000256" key="1">
    <source>
        <dbReference type="ARBA" id="ARBA00004123"/>
    </source>
</evidence>
<evidence type="ECO:0000256" key="2">
    <source>
        <dbReference type="ARBA" id="ARBA00010727"/>
    </source>
</evidence>
<evidence type="ECO:0000256" key="4">
    <source>
        <dbReference type="ARBA" id="ARBA00023242"/>
    </source>
</evidence>
<protein>
    <submittedName>
        <fullName evidence="6">Uncharacterized protein</fullName>
    </submittedName>
</protein>
<dbReference type="GO" id="GO:0003688">
    <property type="term" value="F:DNA replication origin binding"/>
    <property type="evidence" value="ECO:0007669"/>
    <property type="project" value="TreeGrafter"/>
</dbReference>
<sequence>MEAGAVFQRSVASRLPTSAEFCLRPYPPPAMTEQRFGFGIWQPCDHYSFSLFLSGSLRREVMLLAGPSTVTALLSGNPSSKPTVRQDNHNLSNWTKTSFVVNDCPEGTPVMREAEGEKCTGLIYDCQLQQISAFVPPALWQSQNMAVWLWDMATSWRSLVIVHHDVDALAACRILLHLLRSDHALYSVVSVVGLTQLRKAFRDHANPQTQNIILVNCGGTIDLVEFLEPLPSQTVFVADSHRPLDVYNIYNASGQIRILAKVEEEEEIPTYNDIFRESESESEDSEEEEGRRRFDEDRLTKKRKRREWKERRARILFDYSQFTYFGPPTSMLMFELSWRLSKDTNELLWLSCVGLTDHFLTNKIEKENYTLLMGSLQNHVSRLNVGSQTQTLASYNMLRIAFEEDLNLYFYRHGTLFEALRHTPYTACRFRLWTIKGEKRLQEFLAELGLPLAQCRQVYSAMDVTYRGDLKTLLQSKAAKYDLDDKLVFGTFTAKIPGVRCRFSALDYALCLQAILENPSSLNNQEEHFTRALSALTDTTVLQQSIQSAKLMLTATYRQMQALLDMHQILSMGPFLFAAVGRGNPDNKYLPHQTIIGSFARFTLTAYAAMNRSSKRVRTLPLLLSIPIEKAPEGAATEGDGEEEEMLIGVPPLQEESPKNLFGKAFEQAIEGSQAKASMDFFDTSVMTLKSTDRTKFLDALVALMT</sequence>
<evidence type="ECO:0000256" key="3">
    <source>
        <dbReference type="ARBA" id="ARBA00022705"/>
    </source>
</evidence>
<dbReference type="OrthoDB" id="10258882at2759"/>
<name>A0A7R8ZJD3_9CRUS</name>
<comment type="similarity">
    <text evidence="2">Belongs to the CDC45 family.</text>
</comment>
<keyword evidence="3" id="KW-0235">DNA replication</keyword>
<dbReference type="Pfam" id="PF02724">
    <property type="entry name" value="CDC45"/>
    <property type="match status" value="1"/>
</dbReference>
<reference evidence="6" key="1">
    <citation type="submission" date="2020-11" db="EMBL/GenBank/DDBJ databases">
        <authorList>
            <person name="Tran Van P."/>
        </authorList>
    </citation>
    <scope>NUCLEOTIDE SEQUENCE</scope>
</reference>
<dbReference type="GO" id="GO:1902977">
    <property type="term" value="P:mitotic DNA replication preinitiation complex assembly"/>
    <property type="evidence" value="ECO:0007669"/>
    <property type="project" value="TreeGrafter"/>
</dbReference>
<dbReference type="EMBL" id="OB660929">
    <property type="protein sequence ID" value="CAD7226777.1"/>
    <property type="molecule type" value="Genomic_DNA"/>
</dbReference>
<evidence type="ECO:0000313" key="6">
    <source>
        <dbReference type="EMBL" id="CAD7226777.1"/>
    </source>
</evidence>
<dbReference type="PANTHER" id="PTHR10507:SF0">
    <property type="entry name" value="CELL DIVISION CONTROL PROTEIN 45 HOMOLOG"/>
    <property type="match status" value="1"/>
</dbReference>
<keyword evidence="4" id="KW-0539">Nucleus</keyword>
<dbReference type="GO" id="GO:0003682">
    <property type="term" value="F:chromatin binding"/>
    <property type="evidence" value="ECO:0007669"/>
    <property type="project" value="TreeGrafter"/>
</dbReference>
<proteinExistence type="inferred from homology"/>
<gene>
    <name evidence="6" type="ORF">CTOB1V02_LOCUS4692</name>
</gene>
<evidence type="ECO:0000256" key="5">
    <source>
        <dbReference type="ARBA" id="ARBA00023306"/>
    </source>
</evidence>
<organism evidence="6">
    <name type="scientific">Cyprideis torosa</name>
    <dbReference type="NCBI Taxonomy" id="163714"/>
    <lineage>
        <taxon>Eukaryota</taxon>
        <taxon>Metazoa</taxon>
        <taxon>Ecdysozoa</taxon>
        <taxon>Arthropoda</taxon>
        <taxon>Crustacea</taxon>
        <taxon>Oligostraca</taxon>
        <taxon>Ostracoda</taxon>
        <taxon>Podocopa</taxon>
        <taxon>Podocopida</taxon>
        <taxon>Cytherocopina</taxon>
        <taxon>Cytheroidea</taxon>
        <taxon>Cytherideidae</taxon>
        <taxon>Cyprideis</taxon>
    </lineage>
</organism>
<comment type="subcellular location">
    <subcellularLocation>
        <location evidence="1">Nucleus</location>
    </subcellularLocation>
</comment>
<dbReference type="GO" id="GO:0003697">
    <property type="term" value="F:single-stranded DNA binding"/>
    <property type="evidence" value="ECO:0007669"/>
    <property type="project" value="TreeGrafter"/>
</dbReference>
<keyword evidence="5" id="KW-0131">Cell cycle</keyword>
<dbReference type="GO" id="GO:0000727">
    <property type="term" value="P:double-strand break repair via break-induced replication"/>
    <property type="evidence" value="ECO:0007669"/>
    <property type="project" value="TreeGrafter"/>
</dbReference>
<dbReference type="AlphaFoldDB" id="A0A7R8ZJD3"/>